<comment type="caution">
    <text evidence="1">The sequence shown here is derived from an EMBL/GenBank/DDBJ whole genome shotgun (WGS) entry which is preliminary data.</text>
</comment>
<dbReference type="EMBL" id="JBJHZX010000005">
    <property type="protein sequence ID" value="MFL0194831.1"/>
    <property type="molecule type" value="Genomic_DNA"/>
</dbReference>
<protein>
    <recommendedName>
        <fullName evidence="3">Helix-turn-helix type 11 domain-containing protein</fullName>
    </recommendedName>
</protein>
<sequence length="89" mass="10469">MKRKMTDKHKFMSYVLNNDEDLNVSTTKIAEMFEVSQSTVSNAIKDVRYELKIKNLEKELSIAKKEIYNSKIIELPENTENITVFKRKP</sequence>
<dbReference type="InterPro" id="IPR036388">
    <property type="entry name" value="WH-like_DNA-bd_sf"/>
</dbReference>
<keyword evidence="2" id="KW-1185">Reference proteome</keyword>
<organism evidence="1 2">
    <name type="scientific">Candidatus Clostridium eludens</name>
    <dbReference type="NCBI Taxonomy" id="3381663"/>
    <lineage>
        <taxon>Bacteria</taxon>
        <taxon>Bacillati</taxon>
        <taxon>Bacillota</taxon>
        <taxon>Clostridia</taxon>
        <taxon>Eubacteriales</taxon>
        <taxon>Clostridiaceae</taxon>
        <taxon>Clostridium</taxon>
    </lineage>
</organism>
<evidence type="ECO:0000313" key="2">
    <source>
        <dbReference type="Proteomes" id="UP001623660"/>
    </source>
</evidence>
<gene>
    <name evidence="1" type="ORF">ACJDU8_04475</name>
</gene>
<name>A0ABW8SGE2_9CLOT</name>
<proteinExistence type="predicted"/>
<accession>A0ABW8SGE2</accession>
<dbReference type="Proteomes" id="UP001623660">
    <property type="component" value="Unassembled WGS sequence"/>
</dbReference>
<dbReference type="InterPro" id="IPR007394">
    <property type="entry name" value="UPF0122"/>
</dbReference>
<dbReference type="Pfam" id="PF04297">
    <property type="entry name" value="UPF0122"/>
    <property type="match status" value="1"/>
</dbReference>
<evidence type="ECO:0008006" key="3">
    <source>
        <dbReference type="Google" id="ProtNLM"/>
    </source>
</evidence>
<dbReference type="Gene3D" id="1.10.10.10">
    <property type="entry name" value="Winged helix-like DNA-binding domain superfamily/Winged helix DNA-binding domain"/>
    <property type="match status" value="1"/>
</dbReference>
<reference evidence="1 2" key="1">
    <citation type="submission" date="2024-11" db="EMBL/GenBank/DDBJ databases">
        <authorList>
            <person name="Heng Y.C."/>
            <person name="Lim A.C.H."/>
            <person name="Lee J.K.Y."/>
            <person name="Kittelmann S."/>
        </authorList>
    </citation>
    <scope>NUCLEOTIDE SEQUENCE [LARGE SCALE GENOMIC DNA]</scope>
    <source>
        <strain evidence="1 2">WILCCON 0269</strain>
    </source>
</reference>
<dbReference type="RefSeq" id="WP_406790955.1">
    <property type="nucleotide sequence ID" value="NZ_JBJHZX010000005.1"/>
</dbReference>
<evidence type="ECO:0000313" key="1">
    <source>
        <dbReference type="EMBL" id="MFL0194831.1"/>
    </source>
</evidence>